<evidence type="ECO:0000256" key="10">
    <source>
        <dbReference type="SAM" id="SignalP"/>
    </source>
</evidence>
<organism evidence="12 13">
    <name type="scientific">Dreissena polymorpha</name>
    <name type="common">Zebra mussel</name>
    <name type="synonym">Mytilus polymorpha</name>
    <dbReference type="NCBI Taxonomy" id="45954"/>
    <lineage>
        <taxon>Eukaryota</taxon>
        <taxon>Metazoa</taxon>
        <taxon>Spiralia</taxon>
        <taxon>Lophotrochozoa</taxon>
        <taxon>Mollusca</taxon>
        <taxon>Bivalvia</taxon>
        <taxon>Autobranchia</taxon>
        <taxon>Heteroconchia</taxon>
        <taxon>Euheterodonta</taxon>
        <taxon>Imparidentia</taxon>
        <taxon>Neoheterodontei</taxon>
        <taxon>Myida</taxon>
        <taxon>Dreissenoidea</taxon>
        <taxon>Dreissenidae</taxon>
        <taxon>Dreissena</taxon>
    </lineage>
</organism>
<dbReference type="Pfam" id="PF01105">
    <property type="entry name" value="EMP24_GP25L"/>
    <property type="match status" value="1"/>
</dbReference>
<evidence type="ECO:0000256" key="2">
    <source>
        <dbReference type="ARBA" id="ARBA00007104"/>
    </source>
</evidence>
<name>A0A9D4IMP8_DREPO</name>
<dbReference type="InterPro" id="IPR036598">
    <property type="entry name" value="GOLD_dom_sf"/>
</dbReference>
<reference evidence="12" key="2">
    <citation type="submission" date="2020-11" db="EMBL/GenBank/DDBJ databases">
        <authorList>
            <person name="McCartney M.A."/>
            <person name="Auch B."/>
            <person name="Kono T."/>
            <person name="Mallez S."/>
            <person name="Becker A."/>
            <person name="Gohl D.M."/>
            <person name="Silverstein K.A.T."/>
            <person name="Koren S."/>
            <person name="Bechman K.B."/>
            <person name="Herman A."/>
            <person name="Abrahante J.E."/>
            <person name="Garbe J."/>
        </authorList>
    </citation>
    <scope>NUCLEOTIDE SEQUENCE</scope>
    <source>
        <strain evidence="12">Duluth1</strain>
        <tissue evidence="12">Whole animal</tissue>
    </source>
</reference>
<evidence type="ECO:0000256" key="9">
    <source>
        <dbReference type="SAM" id="Phobius"/>
    </source>
</evidence>
<comment type="subcellular location">
    <subcellularLocation>
        <location evidence="7">Endomembrane system</location>
        <topology evidence="7">Single-pass membrane protein</topology>
    </subcellularLocation>
    <subcellularLocation>
        <location evidence="1 8">Membrane</location>
        <topology evidence="1 8">Single-pass type I membrane protein</topology>
    </subcellularLocation>
</comment>
<dbReference type="Proteomes" id="UP000828390">
    <property type="component" value="Unassembled WGS sequence"/>
</dbReference>
<dbReference type="GO" id="GO:0016020">
    <property type="term" value="C:membrane"/>
    <property type="evidence" value="ECO:0007669"/>
    <property type="project" value="UniProtKB-SubCell"/>
</dbReference>
<keyword evidence="5 9" id="KW-1133">Transmembrane helix</keyword>
<dbReference type="OrthoDB" id="10037706at2759"/>
<feature type="chain" id="PRO_5038470563" description="GOLD domain-containing protein" evidence="10">
    <location>
        <begin position="27"/>
        <end position="242"/>
    </location>
</feature>
<evidence type="ECO:0000256" key="3">
    <source>
        <dbReference type="ARBA" id="ARBA00022692"/>
    </source>
</evidence>
<dbReference type="InterPro" id="IPR015720">
    <property type="entry name" value="Emp24-like"/>
</dbReference>
<evidence type="ECO:0000256" key="1">
    <source>
        <dbReference type="ARBA" id="ARBA00004479"/>
    </source>
</evidence>
<keyword evidence="13" id="KW-1185">Reference proteome</keyword>
<accession>A0A9D4IMP8</accession>
<feature type="transmembrane region" description="Helical" evidence="9">
    <location>
        <begin position="206"/>
        <end position="225"/>
    </location>
</feature>
<comment type="similarity">
    <text evidence="2 8">Belongs to the EMP24/GP25L family.</text>
</comment>
<evidence type="ECO:0000256" key="8">
    <source>
        <dbReference type="RuleBase" id="RU003827"/>
    </source>
</evidence>
<dbReference type="PROSITE" id="PS50866">
    <property type="entry name" value="GOLD"/>
    <property type="match status" value="1"/>
</dbReference>
<dbReference type="SUPFAM" id="SSF101576">
    <property type="entry name" value="Supernatant protein factor (SPF), C-terminal domain"/>
    <property type="match status" value="1"/>
</dbReference>
<evidence type="ECO:0000313" key="13">
    <source>
        <dbReference type="Proteomes" id="UP000828390"/>
    </source>
</evidence>
<dbReference type="EMBL" id="JAIWYP010000008">
    <property type="protein sequence ID" value="KAH3780095.1"/>
    <property type="molecule type" value="Genomic_DNA"/>
</dbReference>
<evidence type="ECO:0000313" key="12">
    <source>
        <dbReference type="EMBL" id="KAH3780095.1"/>
    </source>
</evidence>
<evidence type="ECO:0000256" key="6">
    <source>
        <dbReference type="ARBA" id="ARBA00023136"/>
    </source>
</evidence>
<protein>
    <recommendedName>
        <fullName evidence="11">GOLD domain-containing protein</fullName>
    </recommendedName>
</protein>
<dbReference type="AlphaFoldDB" id="A0A9D4IMP8"/>
<feature type="signal peptide" evidence="10">
    <location>
        <begin position="1"/>
        <end position="26"/>
    </location>
</feature>
<dbReference type="GO" id="GO:0012505">
    <property type="term" value="C:endomembrane system"/>
    <property type="evidence" value="ECO:0007669"/>
    <property type="project" value="UniProtKB-SubCell"/>
</dbReference>
<evidence type="ECO:0000256" key="5">
    <source>
        <dbReference type="ARBA" id="ARBA00022989"/>
    </source>
</evidence>
<evidence type="ECO:0000259" key="11">
    <source>
        <dbReference type="PROSITE" id="PS50866"/>
    </source>
</evidence>
<sequence length="242" mass="27893">MLSQRTLTGWLRVTCLLLIFCRLSTSEKVLGVETDEFDFDGLPGAQHEFKIEIGAGREECFYQPIVKGGKLHVSFEVLKGGDQLLDYYIRKPSLITPVQEARTRPRWIAEVDIEEEGAYAICLDNTASRMASKLVYVYLVTYVEEEWSKYRQEIEDLQLTVTNFSETIKNVQQSITDSLVHQASSRMNVIRDWYLITGNNTYVQRMSIAMCLVIVISSCVQVYFVRRLFRYTNVTSTKKPRA</sequence>
<evidence type="ECO:0000256" key="4">
    <source>
        <dbReference type="ARBA" id="ARBA00022729"/>
    </source>
</evidence>
<comment type="caution">
    <text evidence="12">The sequence shown here is derived from an EMBL/GenBank/DDBJ whole genome shotgun (WGS) entry which is preliminary data.</text>
</comment>
<feature type="domain" description="GOLD" evidence="11">
    <location>
        <begin position="58"/>
        <end position="141"/>
    </location>
</feature>
<dbReference type="SMART" id="SM01190">
    <property type="entry name" value="EMP24_GP25L"/>
    <property type="match status" value="1"/>
</dbReference>
<proteinExistence type="inferred from homology"/>
<dbReference type="InterPro" id="IPR009038">
    <property type="entry name" value="GOLD_dom"/>
</dbReference>
<gene>
    <name evidence="12" type="ORF">DPMN_157905</name>
</gene>
<dbReference type="PANTHER" id="PTHR22811">
    <property type="entry name" value="TRANSMEMBRANE EMP24 DOMAIN-CONTAINING PROTEIN"/>
    <property type="match status" value="1"/>
</dbReference>
<reference evidence="12" key="1">
    <citation type="journal article" date="2019" name="bioRxiv">
        <title>The Genome of the Zebra Mussel, Dreissena polymorpha: A Resource for Invasive Species Research.</title>
        <authorList>
            <person name="McCartney M.A."/>
            <person name="Auch B."/>
            <person name="Kono T."/>
            <person name="Mallez S."/>
            <person name="Zhang Y."/>
            <person name="Obille A."/>
            <person name="Becker A."/>
            <person name="Abrahante J.E."/>
            <person name="Garbe J."/>
            <person name="Badalamenti J.P."/>
            <person name="Herman A."/>
            <person name="Mangelson H."/>
            <person name="Liachko I."/>
            <person name="Sullivan S."/>
            <person name="Sone E.D."/>
            <person name="Koren S."/>
            <person name="Silverstein K.A.T."/>
            <person name="Beckman K.B."/>
            <person name="Gohl D.M."/>
        </authorList>
    </citation>
    <scope>NUCLEOTIDE SEQUENCE</scope>
    <source>
        <strain evidence="12">Duluth1</strain>
        <tissue evidence="12">Whole animal</tissue>
    </source>
</reference>
<keyword evidence="4 10" id="KW-0732">Signal</keyword>
<keyword evidence="6 9" id="KW-0472">Membrane</keyword>
<evidence type="ECO:0000256" key="7">
    <source>
        <dbReference type="ARBA" id="ARBA00037847"/>
    </source>
</evidence>
<keyword evidence="3 8" id="KW-0812">Transmembrane</keyword>